<feature type="compositionally biased region" description="Polar residues" evidence="2">
    <location>
        <begin position="73"/>
        <end position="95"/>
    </location>
</feature>
<dbReference type="InterPro" id="IPR049885">
    <property type="entry name" value="MTCL1-3"/>
</dbReference>
<gene>
    <name evidence="3" type="ORF">KIN20_023614</name>
</gene>
<feature type="compositionally biased region" description="Basic and acidic residues" evidence="2">
    <location>
        <begin position="929"/>
        <end position="956"/>
    </location>
</feature>
<dbReference type="AlphaFoldDB" id="A0AAD5QVY0"/>
<feature type="coiled-coil region" evidence="1">
    <location>
        <begin position="1053"/>
        <end position="1122"/>
    </location>
</feature>
<feature type="coiled-coil region" evidence="1">
    <location>
        <begin position="506"/>
        <end position="624"/>
    </location>
</feature>
<keyword evidence="4" id="KW-1185">Reference proteome</keyword>
<feature type="region of interest" description="Disordered" evidence="2">
    <location>
        <begin position="928"/>
        <end position="956"/>
    </location>
</feature>
<feature type="coiled-coil region" evidence="1">
    <location>
        <begin position="380"/>
        <end position="472"/>
    </location>
</feature>
<keyword evidence="1" id="KW-0175">Coiled coil</keyword>
<feature type="coiled-coil region" evidence="1">
    <location>
        <begin position="739"/>
        <end position="766"/>
    </location>
</feature>
<accession>A0AAD5QVY0</accession>
<dbReference type="EMBL" id="JAHQIW010004790">
    <property type="protein sequence ID" value="KAJ1363699.1"/>
    <property type="molecule type" value="Genomic_DNA"/>
</dbReference>
<organism evidence="3 4">
    <name type="scientific">Parelaphostrongylus tenuis</name>
    <name type="common">Meningeal worm</name>
    <dbReference type="NCBI Taxonomy" id="148309"/>
    <lineage>
        <taxon>Eukaryota</taxon>
        <taxon>Metazoa</taxon>
        <taxon>Ecdysozoa</taxon>
        <taxon>Nematoda</taxon>
        <taxon>Chromadorea</taxon>
        <taxon>Rhabditida</taxon>
        <taxon>Rhabditina</taxon>
        <taxon>Rhabditomorpha</taxon>
        <taxon>Strongyloidea</taxon>
        <taxon>Metastrongylidae</taxon>
        <taxon>Parelaphostrongylus</taxon>
    </lineage>
</organism>
<sequence>MTDVCSGFESQNYLKDRCRKCFRQKDKHETMVAPLKKERRKSLREKINDNGAPEEDDGADQMSSSSYQSATSKGMSSVKSCDSVNDTRSMATAVSGSVGDDERGLTPTEDDEERELCSRRCLVQVQDTSEQSLVAMLEERLNEAENSIQDYRDENTVLKCELRDLQETTYANSDAKLREKITSTEALCDELMEENEHLKAEIRDLQQEIEEMQDQYREEEIEEFRELQRELEQNAKNCRILQFKLRKAERIKEQTDAENSHLQSKLNALIGDASDENAVSMQSNGARVKELESELRIAKEVSVRLHTELEQSEEKRYKLEDELFYMKEKVRELQTQNKWREARNKTDVAVKRLSAELAVSVPQMSDREVNKELRNALEREIDSREQLRFAEEDLKRTQQRLKEVENENEVLLKKLSKSVKMRPPMVRSASEGNAHLQLELAEHEVEHLSTKIDRLERTNDHLLKKIIELEADCMQRASNMEGGPSGGEFNLTQEMEKDMGKMIATISDLERKNHELNLHLKNYETKGSSSSTGAVDHRNEKERSRLLEAEIVELKHTLLKTDNQKIIALATKIEQLNTQQAMVNERCNNLHKKAVKNCDNENYVSELKKRIELLEKDNSELKAASVIKELQGKGTVPDEIEQCCEVLASIESQTTRLCKQVEKIDQAQKDERRRSLSKDSGATIIAELANLLTELKNVHVIMDNIKESNPTFVRRSPVREQTPSESAICTRCVENKRVLDEQHNEIVFYKKKNKDLTNQILQTEDRWTIEIEKQRQIFENEIKSLSCRLTDSKIQVEEQNQLLQSKSFTVMEKTRALEEQEERCKRLQRELEEQKRERQELEQNQKSVREFEIKYKKLESIFDQEREKMNSERSRCKNEIIALKKITEDAEELLRSTSQDFKKKEATWKGEKDALEREIASLKKQLLAHRSEDGSEHDENASVHDSDHEAPQMLSRHESDRIHVIDLKKQVALYEKKCSENEAMLEDMRTTNADLLDQLNKAKQGWQKDKEAHQHKTRQTEKIRMVEMDALQQKFSSRMRIMEDTNKSLHSQLVLARRERDTHKDALANFERKVQDDQKENSLREMKITEAQEKIACLQKNLSELEAELERTRTDLRLTKEARKADQILWKIDRARGRNEKLSEDDLRAMEHLQTQLRDCENSTQKRQSG</sequence>
<feature type="coiled-coil region" evidence="1">
    <location>
        <begin position="134"/>
        <end position="322"/>
    </location>
</feature>
<dbReference type="Proteomes" id="UP001196413">
    <property type="component" value="Unassembled WGS sequence"/>
</dbReference>
<comment type="caution">
    <text evidence="3">The sequence shown here is derived from an EMBL/GenBank/DDBJ whole genome shotgun (WGS) entry which is preliminary data.</text>
</comment>
<name>A0AAD5QVY0_PARTN</name>
<dbReference type="PANTHER" id="PTHR15742">
    <property type="entry name" value="GIRDIN"/>
    <property type="match status" value="1"/>
</dbReference>
<feature type="coiled-coil region" evidence="1">
    <location>
        <begin position="810"/>
        <end position="868"/>
    </location>
</feature>
<evidence type="ECO:0000256" key="1">
    <source>
        <dbReference type="SAM" id="Coils"/>
    </source>
</evidence>
<protein>
    <submittedName>
        <fullName evidence="3">Uncharacterized protein</fullName>
    </submittedName>
</protein>
<feature type="coiled-coil region" evidence="1">
    <location>
        <begin position="985"/>
        <end position="1016"/>
    </location>
</feature>
<proteinExistence type="predicted"/>
<feature type="compositionally biased region" description="Low complexity" evidence="2">
    <location>
        <begin position="63"/>
        <end position="72"/>
    </location>
</feature>
<dbReference type="PANTHER" id="PTHR15742:SF5">
    <property type="entry name" value="GIRDIN"/>
    <property type="match status" value="1"/>
</dbReference>
<feature type="region of interest" description="Disordered" evidence="2">
    <location>
        <begin position="32"/>
        <end position="112"/>
    </location>
</feature>
<evidence type="ECO:0000313" key="3">
    <source>
        <dbReference type="EMBL" id="KAJ1363699.1"/>
    </source>
</evidence>
<evidence type="ECO:0000313" key="4">
    <source>
        <dbReference type="Proteomes" id="UP001196413"/>
    </source>
</evidence>
<evidence type="ECO:0000256" key="2">
    <source>
        <dbReference type="SAM" id="MobiDB-lite"/>
    </source>
</evidence>
<reference evidence="3" key="1">
    <citation type="submission" date="2021-06" db="EMBL/GenBank/DDBJ databases">
        <title>Parelaphostrongylus tenuis whole genome reference sequence.</title>
        <authorList>
            <person name="Garwood T.J."/>
            <person name="Larsen P.A."/>
            <person name="Fountain-Jones N.M."/>
            <person name="Garbe J.R."/>
            <person name="Macchietto M.G."/>
            <person name="Kania S.A."/>
            <person name="Gerhold R.W."/>
            <person name="Richards J.E."/>
            <person name="Wolf T.M."/>
        </authorList>
    </citation>
    <scope>NUCLEOTIDE SEQUENCE</scope>
    <source>
        <strain evidence="3">MNPRO001-30</strain>
        <tissue evidence="3">Meninges</tissue>
    </source>
</reference>